<dbReference type="Gene3D" id="3.40.640.10">
    <property type="entry name" value="Type I PLP-dependent aspartate aminotransferase-like (Major domain)"/>
    <property type="match status" value="1"/>
</dbReference>
<dbReference type="Proteomes" id="UP000276301">
    <property type="component" value="Unassembled WGS sequence"/>
</dbReference>
<keyword evidence="5" id="KW-0663">Pyridoxal phosphate</keyword>
<dbReference type="Pfam" id="PF00155">
    <property type="entry name" value="Aminotran_1_2"/>
    <property type="match status" value="1"/>
</dbReference>
<feature type="domain" description="Aminotransferase class I/classII large" evidence="7">
    <location>
        <begin position="31"/>
        <end position="381"/>
    </location>
</feature>
<dbReference type="GO" id="GO:0008483">
    <property type="term" value="F:transaminase activity"/>
    <property type="evidence" value="ECO:0007669"/>
    <property type="project" value="UniProtKB-KW"/>
</dbReference>
<accession>A0A498CSQ5</accession>
<dbReference type="EMBL" id="RCHT01000032">
    <property type="protein sequence ID" value="RLL08550.1"/>
    <property type="molecule type" value="Genomic_DNA"/>
</dbReference>
<dbReference type="PROSITE" id="PS00105">
    <property type="entry name" value="AA_TRANSFER_CLASS_1"/>
    <property type="match status" value="1"/>
</dbReference>
<keyword evidence="3 6" id="KW-0032">Aminotransferase</keyword>
<name>A0A498CSQ5_9FIRM</name>
<evidence type="ECO:0000256" key="1">
    <source>
        <dbReference type="ARBA" id="ARBA00001933"/>
    </source>
</evidence>
<organism evidence="8 9">
    <name type="scientific">Anaerotruncus massiliensis</name>
    <name type="common">ex Liu et al. 2021</name>
    <dbReference type="NCBI Taxonomy" id="2321404"/>
    <lineage>
        <taxon>Bacteria</taxon>
        <taxon>Bacillati</taxon>
        <taxon>Bacillota</taxon>
        <taxon>Clostridia</taxon>
        <taxon>Eubacteriales</taxon>
        <taxon>Oscillospiraceae</taxon>
        <taxon>Anaerotruncus</taxon>
    </lineage>
</organism>
<dbReference type="PANTHER" id="PTHR46383:SF3">
    <property type="entry name" value="ASPARTATE AMINOTRANSFERASE-RELATED"/>
    <property type="match status" value="1"/>
</dbReference>
<dbReference type="Gene3D" id="3.90.1150.10">
    <property type="entry name" value="Aspartate Aminotransferase, domain 1"/>
    <property type="match status" value="1"/>
</dbReference>
<evidence type="ECO:0000256" key="5">
    <source>
        <dbReference type="ARBA" id="ARBA00022898"/>
    </source>
</evidence>
<dbReference type="InterPro" id="IPR004839">
    <property type="entry name" value="Aminotransferase_I/II_large"/>
</dbReference>
<keyword evidence="4 6" id="KW-0808">Transferase</keyword>
<dbReference type="InterPro" id="IPR050596">
    <property type="entry name" value="AspAT/PAT-like"/>
</dbReference>
<evidence type="ECO:0000313" key="9">
    <source>
        <dbReference type="Proteomes" id="UP000276301"/>
    </source>
</evidence>
<comment type="caution">
    <text evidence="8">The sequence shown here is derived from an EMBL/GenBank/DDBJ whole genome shotgun (WGS) entry which is preliminary data.</text>
</comment>
<dbReference type="InterPro" id="IPR015421">
    <property type="entry name" value="PyrdxlP-dep_Trfase_major"/>
</dbReference>
<dbReference type="FunFam" id="3.40.640.10:FF:000033">
    <property type="entry name" value="Aspartate aminotransferase"/>
    <property type="match status" value="1"/>
</dbReference>
<evidence type="ECO:0000256" key="4">
    <source>
        <dbReference type="ARBA" id="ARBA00022679"/>
    </source>
</evidence>
<dbReference type="CDD" id="cd00609">
    <property type="entry name" value="AAT_like"/>
    <property type="match status" value="1"/>
</dbReference>
<protein>
    <recommendedName>
        <fullName evidence="6">Aminotransferase</fullName>
        <ecNumber evidence="6">2.6.1.-</ecNumber>
    </recommendedName>
</protein>
<dbReference type="EC" id="2.6.1.-" evidence="6"/>
<dbReference type="PANTHER" id="PTHR46383">
    <property type="entry name" value="ASPARTATE AMINOTRANSFERASE"/>
    <property type="match status" value="1"/>
</dbReference>
<evidence type="ECO:0000256" key="3">
    <source>
        <dbReference type="ARBA" id="ARBA00022576"/>
    </source>
</evidence>
<comment type="cofactor">
    <cofactor evidence="1 6">
        <name>pyridoxal 5'-phosphate</name>
        <dbReference type="ChEBI" id="CHEBI:597326"/>
    </cofactor>
</comment>
<dbReference type="GO" id="GO:0006520">
    <property type="term" value="P:amino acid metabolic process"/>
    <property type="evidence" value="ECO:0007669"/>
    <property type="project" value="InterPro"/>
</dbReference>
<dbReference type="RefSeq" id="WP_101549489.1">
    <property type="nucleotide sequence ID" value="NZ_DBFBJK010000486.1"/>
</dbReference>
<proteinExistence type="inferred from homology"/>
<sequence length="388" mass="42958">MDYDKILSRRAVALKPSGIRRFFDIAAEMDDVISLGVGEPDFKTPWSIRRAGIESLERGHTWYTANSGLAPLKKEIAGYLRRRFTLEYDAKTEVLVTVGGSEAIDLAIRTLVNPGDEVLVVEPSFVCYTPITALTDGVPVPIATKPEDGFRLTPEALRAAITPKTKLLVLPFPNNPTGGIMRREHLEAVAEVLRGTDIMVLSDEIYAELTYGGERHVSFAEIDGMKERTVIVNGFSKSYAMTGWRLGYAVGPAPVIAQMTKVHQFAIMCAPTTSQYAAVEALKNCDGDIEEMRDSYDMRRRLLVDGLNRMGLRCFEPEGAFYVFPSIRETGMASGEFCEKLLAAEHVAVIPGDAFGESGEGFVRISYSYSVNHLLEALKRIERFLKTL</sequence>
<dbReference type="InterPro" id="IPR004838">
    <property type="entry name" value="NHTrfase_class1_PyrdxlP-BS"/>
</dbReference>
<reference evidence="8 9" key="1">
    <citation type="submission" date="2018-10" db="EMBL/GenBank/DDBJ databases">
        <title>Anaerotruncus faecis sp. nov., isolated from human feces.</title>
        <authorList>
            <person name="Wang Y.-J."/>
        </authorList>
    </citation>
    <scope>NUCLEOTIDE SEQUENCE [LARGE SCALE GENOMIC DNA]</scope>
    <source>
        <strain evidence="8 9">22A2-44</strain>
    </source>
</reference>
<dbReference type="GO" id="GO:0030170">
    <property type="term" value="F:pyridoxal phosphate binding"/>
    <property type="evidence" value="ECO:0007669"/>
    <property type="project" value="InterPro"/>
</dbReference>
<gene>
    <name evidence="8" type="ORF">D4A47_11965</name>
</gene>
<evidence type="ECO:0000259" key="7">
    <source>
        <dbReference type="Pfam" id="PF00155"/>
    </source>
</evidence>
<dbReference type="SUPFAM" id="SSF53383">
    <property type="entry name" value="PLP-dependent transferases"/>
    <property type="match status" value="1"/>
</dbReference>
<dbReference type="InterPro" id="IPR015422">
    <property type="entry name" value="PyrdxlP-dep_Trfase_small"/>
</dbReference>
<keyword evidence="9" id="KW-1185">Reference proteome</keyword>
<evidence type="ECO:0000256" key="6">
    <source>
        <dbReference type="RuleBase" id="RU000481"/>
    </source>
</evidence>
<evidence type="ECO:0000256" key="2">
    <source>
        <dbReference type="ARBA" id="ARBA00007441"/>
    </source>
</evidence>
<dbReference type="AlphaFoldDB" id="A0A498CSQ5"/>
<dbReference type="InterPro" id="IPR015424">
    <property type="entry name" value="PyrdxlP-dep_Trfase"/>
</dbReference>
<comment type="similarity">
    <text evidence="2 6">Belongs to the class-I pyridoxal-phosphate-dependent aminotransferase family.</text>
</comment>
<evidence type="ECO:0000313" key="8">
    <source>
        <dbReference type="EMBL" id="RLL08550.1"/>
    </source>
</evidence>